<dbReference type="AlphaFoldDB" id="A0A6N2LYM6"/>
<dbReference type="Pfam" id="PF03514">
    <property type="entry name" value="GRAS"/>
    <property type="match status" value="1"/>
</dbReference>
<comment type="caution">
    <text evidence="5">Lacks conserved residue(s) required for the propagation of feature annotation.</text>
</comment>
<evidence type="ECO:0000313" key="6">
    <source>
        <dbReference type="EMBL" id="VFU46373.1"/>
    </source>
</evidence>
<accession>A0A6N2LYM6</accession>
<proteinExistence type="inferred from homology"/>
<gene>
    <name evidence="6" type="ORF">SVIM_LOCUS293623</name>
</gene>
<evidence type="ECO:0000256" key="2">
    <source>
        <dbReference type="ARBA" id="ARBA00023015"/>
    </source>
</evidence>
<evidence type="ECO:0000256" key="4">
    <source>
        <dbReference type="ARBA" id="ARBA00023242"/>
    </source>
</evidence>
<dbReference type="EMBL" id="CAADRP010001641">
    <property type="protein sequence ID" value="VFU46373.1"/>
    <property type="molecule type" value="Genomic_DNA"/>
</dbReference>
<name>A0A6N2LYM6_SALVM</name>
<evidence type="ECO:0000256" key="3">
    <source>
        <dbReference type="ARBA" id="ARBA00023163"/>
    </source>
</evidence>
<keyword evidence="3" id="KW-0804">Transcription</keyword>
<comment type="subcellular location">
    <subcellularLocation>
        <location evidence="1">Nucleus</location>
    </subcellularLocation>
</comment>
<comment type="similarity">
    <text evidence="5">Belongs to the GRAS family.</text>
</comment>
<feature type="region of interest" description="SAW" evidence="5">
    <location>
        <begin position="17"/>
        <end position="89"/>
    </location>
</feature>
<reference evidence="6" key="1">
    <citation type="submission" date="2019-03" db="EMBL/GenBank/DDBJ databases">
        <authorList>
            <person name="Mank J."/>
            <person name="Almeida P."/>
        </authorList>
    </citation>
    <scope>NUCLEOTIDE SEQUENCE</scope>
    <source>
        <strain evidence="6">78183</strain>
    </source>
</reference>
<evidence type="ECO:0000256" key="5">
    <source>
        <dbReference type="PROSITE-ProRule" id="PRU01191"/>
    </source>
</evidence>
<keyword evidence="4" id="KW-0539">Nucleus</keyword>
<dbReference type="InterPro" id="IPR005202">
    <property type="entry name" value="TF_GRAS"/>
</dbReference>
<dbReference type="GO" id="GO:0005634">
    <property type="term" value="C:nucleus"/>
    <property type="evidence" value="ECO:0007669"/>
    <property type="project" value="UniProtKB-SubCell"/>
</dbReference>
<protein>
    <submittedName>
        <fullName evidence="6">Uncharacterized protein</fullName>
    </submittedName>
</protein>
<dbReference type="PROSITE" id="PS50985">
    <property type="entry name" value="GRAS"/>
    <property type="match status" value="1"/>
</dbReference>
<keyword evidence="2" id="KW-0805">Transcription regulation</keyword>
<evidence type="ECO:0000256" key="1">
    <source>
        <dbReference type="ARBA" id="ARBA00004123"/>
    </source>
</evidence>
<sequence length="116" mass="13404">MKIEKVKFCKEICNIIAYEGCNRTERHERVDRWRRQLSRAGFQVMGLKCMSQAREMLSVYGIDGYTLATEKGLSPPWMERPAYHAGICMASAQPFFLLMPAKVLLLYIDNKVDLLL</sequence>
<organism evidence="6">
    <name type="scientific">Salix viminalis</name>
    <name type="common">Common osier</name>
    <name type="synonym">Basket willow</name>
    <dbReference type="NCBI Taxonomy" id="40686"/>
    <lineage>
        <taxon>Eukaryota</taxon>
        <taxon>Viridiplantae</taxon>
        <taxon>Streptophyta</taxon>
        <taxon>Embryophyta</taxon>
        <taxon>Tracheophyta</taxon>
        <taxon>Spermatophyta</taxon>
        <taxon>Magnoliopsida</taxon>
        <taxon>eudicotyledons</taxon>
        <taxon>Gunneridae</taxon>
        <taxon>Pentapetalae</taxon>
        <taxon>rosids</taxon>
        <taxon>fabids</taxon>
        <taxon>Malpighiales</taxon>
        <taxon>Salicaceae</taxon>
        <taxon>Saliceae</taxon>
        <taxon>Salix</taxon>
    </lineage>
</organism>